<dbReference type="OrthoDB" id="66678at2759"/>
<dbReference type="SUPFAM" id="SSF89372">
    <property type="entry name" value="Fucose-specific lectin"/>
    <property type="match status" value="2"/>
</dbReference>
<name>A0A2U1L974_ARTAN</name>
<dbReference type="SUPFAM" id="SSF48403">
    <property type="entry name" value="Ankyrin repeat"/>
    <property type="match status" value="1"/>
</dbReference>
<dbReference type="PROSITE" id="PS50297">
    <property type="entry name" value="ANK_REP_REGION"/>
    <property type="match status" value="1"/>
</dbReference>
<evidence type="ECO:0000256" key="1">
    <source>
        <dbReference type="PROSITE-ProRule" id="PRU00023"/>
    </source>
</evidence>
<evidence type="ECO:0000313" key="4">
    <source>
        <dbReference type="Proteomes" id="UP000245207"/>
    </source>
</evidence>
<reference evidence="3 4" key="1">
    <citation type="journal article" date="2018" name="Mol. Plant">
        <title>The genome of Artemisia annua provides insight into the evolution of Asteraceae family and artemisinin biosynthesis.</title>
        <authorList>
            <person name="Shen Q."/>
            <person name="Zhang L."/>
            <person name="Liao Z."/>
            <person name="Wang S."/>
            <person name="Yan T."/>
            <person name="Shi P."/>
            <person name="Liu M."/>
            <person name="Fu X."/>
            <person name="Pan Q."/>
            <person name="Wang Y."/>
            <person name="Lv Z."/>
            <person name="Lu X."/>
            <person name="Zhang F."/>
            <person name="Jiang W."/>
            <person name="Ma Y."/>
            <person name="Chen M."/>
            <person name="Hao X."/>
            <person name="Li L."/>
            <person name="Tang Y."/>
            <person name="Lv G."/>
            <person name="Zhou Y."/>
            <person name="Sun X."/>
            <person name="Brodelius P.E."/>
            <person name="Rose J.K.C."/>
            <person name="Tang K."/>
        </authorList>
    </citation>
    <scope>NUCLEOTIDE SEQUENCE [LARGE SCALE GENOMIC DNA]</scope>
    <source>
        <strain evidence="4">cv. Huhao1</strain>
        <tissue evidence="3">Leaf</tissue>
    </source>
</reference>
<feature type="region of interest" description="Disordered" evidence="2">
    <location>
        <begin position="238"/>
        <end position="257"/>
    </location>
</feature>
<dbReference type="STRING" id="35608.A0A2U1L974"/>
<dbReference type="Pfam" id="PF12796">
    <property type="entry name" value="Ank_2"/>
    <property type="match status" value="1"/>
</dbReference>
<organism evidence="3 4">
    <name type="scientific">Artemisia annua</name>
    <name type="common">Sweet wormwood</name>
    <dbReference type="NCBI Taxonomy" id="35608"/>
    <lineage>
        <taxon>Eukaryota</taxon>
        <taxon>Viridiplantae</taxon>
        <taxon>Streptophyta</taxon>
        <taxon>Embryophyta</taxon>
        <taxon>Tracheophyta</taxon>
        <taxon>Spermatophyta</taxon>
        <taxon>Magnoliopsida</taxon>
        <taxon>eudicotyledons</taxon>
        <taxon>Gunneridae</taxon>
        <taxon>Pentapetalae</taxon>
        <taxon>asterids</taxon>
        <taxon>campanulids</taxon>
        <taxon>Asterales</taxon>
        <taxon>Asteraceae</taxon>
        <taxon>Asteroideae</taxon>
        <taxon>Anthemideae</taxon>
        <taxon>Artemisiinae</taxon>
        <taxon>Artemisia</taxon>
    </lineage>
</organism>
<dbReference type="Gene3D" id="1.25.40.20">
    <property type="entry name" value="Ankyrin repeat-containing domain"/>
    <property type="match status" value="2"/>
</dbReference>
<evidence type="ECO:0000256" key="2">
    <source>
        <dbReference type="SAM" id="MobiDB-lite"/>
    </source>
</evidence>
<feature type="repeat" description="ANK" evidence="1">
    <location>
        <begin position="89"/>
        <end position="121"/>
    </location>
</feature>
<proteinExistence type="predicted"/>
<keyword evidence="4" id="KW-1185">Reference proteome</keyword>
<sequence>MLTSYCLMQQHLAASKGHEDITLFHIQEVVAVNISDNFGNTPLLEAIKRGHDNIASLFIKEGCSMAITDSDTILSPSVQRGVFNSKDYNFGTPLHVATSRGSYVLAELLVKAGDSVLSKDKLHFMTISTSIFKFQINVQMGYTPLNEARLSGNEMLINLLEEAKSSQLSEFPSSFQIERHEGNVPYTRFSHGNYQRIKTEKSKTWVQVKLPYDLVSCVNDNCTKVGIIEPINEAKNSDKKSTIKLSQEQDSNKKKKVKSDEKKIWNLGARKRLSVTKMSDDSIWVTGISGSIYERFWNGIQWVIAPHELPLQAGYAVSVFLVNHTVLALSEAGILYQMQLSENSQPIWVEFPPILDSSMWTQIKSGIISHDRESIYFCTKDGLLLEFSEADPPRWVNHGKPPGADVAGIADAASIRPEVIFTISSTGDLYEFDRSSKPLWKKHIWSKESTEDTAITPSTSCAVHQRTRPHSASLFLLTKGGNLIERRLHHRKWKWVSHGSPRDHQLTSMTLMKMDETYTNPFSLFLTTASGSILEYNISKQQDRHNGQAWVNHMHPPHAKVAKGVPGLQFQVGRLIFPLDDGRLGELHQSKAGGDGVGPTPPVNRRRVSTKYTWSMIDAPESEGWNAEYCSEERGPLNCISGIKDELNDDETTRSGFKRRTGNKARDTYHFVSPETKLREDDYIDQERKSSLYMNFRLRVMHEGRSFFVITEGGLTYEYLNVENVWFWLQHEHHTAMKGALGNYNGSLFLVNENNDLIIRERAGNELTWMNCTGMKKGKRVIGGPPWDLSPAKSPKVTPEDSLFFISKTGTLLQLTVALKKLKWKDCKNPSNTKITGIIDQEVFRENIVFAVGRDGQLYQYNKVTSLWHKHHQSQHLVLSKQPGTAMRGSSRSLIGSLFMISEDGRLIEYHWNPMDGWSWVEHGTPCLGVTLVGSTGPCLGGNQLFLIGSNGNVYLRYWDQVTWKWSDCGFPYIGNTIGENSHEKEVCTDHEYKREPVNCDPKVGPTRPIPFTENSVIFELRDGRLAEMQRTEDLRWVWWRTIATPTSHCNVIYWRTAVAS</sequence>
<accession>A0A2U1L974</accession>
<comment type="caution">
    <text evidence="3">The sequence shown here is derived from an EMBL/GenBank/DDBJ whole genome shotgun (WGS) entry which is preliminary data.</text>
</comment>
<dbReference type="InterPro" id="IPR036770">
    <property type="entry name" value="Ankyrin_rpt-contain_sf"/>
</dbReference>
<dbReference type="Proteomes" id="UP000245207">
    <property type="component" value="Unassembled WGS sequence"/>
</dbReference>
<dbReference type="InterPro" id="IPR002110">
    <property type="entry name" value="Ankyrin_rpt"/>
</dbReference>
<dbReference type="PANTHER" id="PTHR36893">
    <property type="entry name" value="OS01G0275950 PROTEIN"/>
    <property type="match status" value="1"/>
</dbReference>
<dbReference type="PROSITE" id="PS50088">
    <property type="entry name" value="ANK_REPEAT"/>
    <property type="match status" value="2"/>
</dbReference>
<protein>
    <submittedName>
        <fullName evidence="3">Uncharacterized protein</fullName>
    </submittedName>
</protein>
<feature type="repeat" description="ANK" evidence="1">
    <location>
        <begin position="38"/>
        <end position="70"/>
    </location>
</feature>
<keyword evidence="1" id="KW-0040">ANK repeat</keyword>
<dbReference type="PANTHER" id="PTHR36893:SF1">
    <property type="entry name" value="BULB-TYPE LECTIN DOMAIN-CONTAINING PROTEIN"/>
    <property type="match status" value="1"/>
</dbReference>
<gene>
    <name evidence="3" type="ORF">CTI12_AA512760</name>
</gene>
<dbReference type="Gene3D" id="2.120.10.70">
    <property type="entry name" value="Fucose-specific lectin"/>
    <property type="match status" value="1"/>
</dbReference>
<evidence type="ECO:0000313" key="3">
    <source>
        <dbReference type="EMBL" id="PWA45552.1"/>
    </source>
</evidence>
<dbReference type="AlphaFoldDB" id="A0A2U1L974"/>
<dbReference type="EMBL" id="PKPP01010706">
    <property type="protein sequence ID" value="PWA45552.1"/>
    <property type="molecule type" value="Genomic_DNA"/>
</dbReference>
<dbReference type="SMART" id="SM00248">
    <property type="entry name" value="ANK"/>
    <property type="match status" value="3"/>
</dbReference>